<reference evidence="1 2" key="1">
    <citation type="journal article" date="2011" name="PLoS Pathog.">
        <title>Dynamic evolution of pathogenicity revealed by sequencing and comparative genomics of 19 Pseudomonas syringae isolates.</title>
        <authorList>
            <person name="Baltrus D.A."/>
            <person name="Nishimura M.T."/>
            <person name="Romanchuk A."/>
            <person name="Chang J.H."/>
            <person name="Mukhtar M.S."/>
            <person name="Cherkis K."/>
            <person name="Roach J."/>
            <person name="Grant S.R."/>
            <person name="Jones C.D."/>
            <person name="Dangl J.L."/>
        </authorList>
    </citation>
    <scope>NUCLEOTIDE SEQUENCE [LARGE SCALE GENOMIC DNA]</scope>
    <source>
        <strain evidence="2">M301072PT</strain>
    </source>
</reference>
<sequence>ANLFAKERYILRKLMTMPIGQCSRNMGTRI</sequence>
<dbReference type="AlphaFoldDB" id="F3FWB7"/>
<organism evidence="1 2">
    <name type="scientific">Pseudomonas syringae pv. japonica str. M301072</name>
    <dbReference type="NCBI Taxonomy" id="629262"/>
    <lineage>
        <taxon>Bacteria</taxon>
        <taxon>Pseudomonadati</taxon>
        <taxon>Pseudomonadota</taxon>
        <taxon>Gammaproteobacteria</taxon>
        <taxon>Pseudomonadales</taxon>
        <taxon>Pseudomonadaceae</taxon>
        <taxon>Pseudomonas</taxon>
        <taxon>Pseudomonas syringae</taxon>
    </lineage>
</organism>
<dbReference type="HOGENOM" id="CLU_3407636_0_0_6"/>
<evidence type="ECO:0000313" key="2">
    <source>
        <dbReference type="Proteomes" id="UP000004471"/>
    </source>
</evidence>
<dbReference type="Proteomes" id="UP000004471">
    <property type="component" value="Unassembled WGS sequence"/>
</dbReference>
<evidence type="ECO:0000313" key="1">
    <source>
        <dbReference type="EMBL" id="EGH34509.1"/>
    </source>
</evidence>
<proteinExistence type="predicted"/>
<feature type="non-terminal residue" evidence="1">
    <location>
        <position position="1"/>
    </location>
</feature>
<comment type="caution">
    <text evidence="1">The sequence shown here is derived from an EMBL/GenBank/DDBJ whole genome shotgun (WGS) entry which is preliminary data.</text>
</comment>
<accession>F3FWB7</accession>
<dbReference type="EMBL" id="AEAH01002604">
    <property type="protein sequence ID" value="EGH34509.1"/>
    <property type="molecule type" value="Genomic_DNA"/>
</dbReference>
<gene>
    <name evidence="1" type="ORF">PSYJA_38399</name>
</gene>
<protein>
    <submittedName>
        <fullName evidence="1">Uncharacterized protein</fullName>
    </submittedName>
</protein>
<name>F3FWB7_PSESX</name>